<reference evidence="1 2" key="1">
    <citation type="submission" date="2014-04" db="EMBL/GenBank/DDBJ databases">
        <authorList>
            <consortium name="DOE Joint Genome Institute"/>
            <person name="Kuo A."/>
            <person name="Kohler A."/>
            <person name="Costa M.D."/>
            <person name="Nagy L.G."/>
            <person name="Floudas D."/>
            <person name="Copeland A."/>
            <person name="Barry K.W."/>
            <person name="Cichocki N."/>
            <person name="Veneault-Fourrey C."/>
            <person name="LaButti K."/>
            <person name="Lindquist E.A."/>
            <person name="Lipzen A."/>
            <person name="Lundell T."/>
            <person name="Morin E."/>
            <person name="Murat C."/>
            <person name="Sun H."/>
            <person name="Tunlid A."/>
            <person name="Henrissat B."/>
            <person name="Grigoriev I.V."/>
            <person name="Hibbett D.S."/>
            <person name="Martin F."/>
            <person name="Nordberg H.P."/>
            <person name="Cantor M.N."/>
            <person name="Hua S.X."/>
        </authorList>
    </citation>
    <scope>NUCLEOTIDE SEQUENCE [LARGE SCALE GENOMIC DNA]</scope>
    <source>
        <strain evidence="1 2">441</strain>
    </source>
</reference>
<dbReference type="AlphaFoldDB" id="A0A0C9Y5K2"/>
<sequence length="53" mass="5842">MRQKWMPLILRESSLPRQPYPLQALLHTCLTHSSINTAKSSKLIPSGGSKPAA</sequence>
<evidence type="ECO:0000313" key="1">
    <source>
        <dbReference type="EMBL" id="KIK19980.1"/>
    </source>
</evidence>
<keyword evidence="2" id="KW-1185">Reference proteome</keyword>
<name>A0A0C9Y5K2_9AGAM</name>
<dbReference type="HOGENOM" id="CLU_3069636_0_0_1"/>
<dbReference type="EMBL" id="KN833774">
    <property type="protein sequence ID" value="KIK19980.1"/>
    <property type="molecule type" value="Genomic_DNA"/>
</dbReference>
<reference evidence="2" key="2">
    <citation type="submission" date="2015-01" db="EMBL/GenBank/DDBJ databases">
        <title>Evolutionary Origins and Diversification of the Mycorrhizal Mutualists.</title>
        <authorList>
            <consortium name="DOE Joint Genome Institute"/>
            <consortium name="Mycorrhizal Genomics Consortium"/>
            <person name="Kohler A."/>
            <person name="Kuo A."/>
            <person name="Nagy L.G."/>
            <person name="Floudas D."/>
            <person name="Copeland A."/>
            <person name="Barry K.W."/>
            <person name="Cichocki N."/>
            <person name="Veneault-Fourrey C."/>
            <person name="LaButti K."/>
            <person name="Lindquist E.A."/>
            <person name="Lipzen A."/>
            <person name="Lundell T."/>
            <person name="Morin E."/>
            <person name="Murat C."/>
            <person name="Riley R."/>
            <person name="Ohm R."/>
            <person name="Sun H."/>
            <person name="Tunlid A."/>
            <person name="Henrissat B."/>
            <person name="Grigoriev I.V."/>
            <person name="Hibbett D.S."/>
            <person name="Martin F."/>
        </authorList>
    </citation>
    <scope>NUCLEOTIDE SEQUENCE [LARGE SCALE GENOMIC DNA]</scope>
    <source>
        <strain evidence="2">441</strain>
    </source>
</reference>
<accession>A0A0C9Y5K2</accession>
<dbReference type="Proteomes" id="UP000054018">
    <property type="component" value="Unassembled WGS sequence"/>
</dbReference>
<gene>
    <name evidence="1" type="ORF">PISMIDRAFT_616468</name>
</gene>
<protein>
    <submittedName>
        <fullName evidence="1">Uncharacterized protein</fullName>
    </submittedName>
</protein>
<organism evidence="1 2">
    <name type="scientific">Pisolithus microcarpus 441</name>
    <dbReference type="NCBI Taxonomy" id="765257"/>
    <lineage>
        <taxon>Eukaryota</taxon>
        <taxon>Fungi</taxon>
        <taxon>Dikarya</taxon>
        <taxon>Basidiomycota</taxon>
        <taxon>Agaricomycotina</taxon>
        <taxon>Agaricomycetes</taxon>
        <taxon>Agaricomycetidae</taxon>
        <taxon>Boletales</taxon>
        <taxon>Sclerodermatineae</taxon>
        <taxon>Pisolithaceae</taxon>
        <taxon>Pisolithus</taxon>
    </lineage>
</organism>
<evidence type="ECO:0000313" key="2">
    <source>
        <dbReference type="Proteomes" id="UP000054018"/>
    </source>
</evidence>
<proteinExistence type="predicted"/>